<gene>
    <name evidence="5" type="primary">LOC105037906</name>
</gene>
<dbReference type="Gene3D" id="1.25.40.10">
    <property type="entry name" value="Tetratricopeptide repeat domain"/>
    <property type="match status" value="7"/>
</dbReference>
<dbReference type="GO" id="GO:0003723">
    <property type="term" value="F:RNA binding"/>
    <property type="evidence" value="ECO:0007669"/>
    <property type="project" value="InterPro"/>
</dbReference>
<dbReference type="FunFam" id="1.25.40.10:FF:000344">
    <property type="entry name" value="Pentatricopeptide repeat-containing protein"/>
    <property type="match status" value="1"/>
</dbReference>
<feature type="region of interest" description="Disordered" evidence="3">
    <location>
        <begin position="855"/>
        <end position="878"/>
    </location>
</feature>
<evidence type="ECO:0000256" key="2">
    <source>
        <dbReference type="PROSITE-ProRule" id="PRU00708"/>
    </source>
</evidence>
<dbReference type="RefSeq" id="XP_010911842.2">
    <property type="nucleotide sequence ID" value="XM_010913540.3"/>
</dbReference>
<dbReference type="OrthoDB" id="185373at2759"/>
<dbReference type="PANTHER" id="PTHR47926">
    <property type="entry name" value="PENTATRICOPEPTIDE REPEAT-CONTAINING PROTEIN"/>
    <property type="match status" value="1"/>
</dbReference>
<dbReference type="Proteomes" id="UP000504607">
    <property type="component" value="Chromosome 2"/>
</dbReference>
<organism evidence="4 5">
    <name type="scientific">Elaeis guineensis var. tenera</name>
    <name type="common">Oil palm</name>
    <dbReference type="NCBI Taxonomy" id="51953"/>
    <lineage>
        <taxon>Eukaryota</taxon>
        <taxon>Viridiplantae</taxon>
        <taxon>Streptophyta</taxon>
        <taxon>Embryophyta</taxon>
        <taxon>Tracheophyta</taxon>
        <taxon>Spermatophyta</taxon>
        <taxon>Magnoliopsida</taxon>
        <taxon>Liliopsida</taxon>
        <taxon>Arecaceae</taxon>
        <taxon>Arecoideae</taxon>
        <taxon>Cocoseae</taxon>
        <taxon>Elaeidinae</taxon>
        <taxon>Elaeis</taxon>
    </lineage>
</organism>
<feature type="repeat" description="PPR" evidence="2">
    <location>
        <begin position="623"/>
        <end position="657"/>
    </location>
</feature>
<dbReference type="Pfam" id="PF01535">
    <property type="entry name" value="PPR"/>
    <property type="match status" value="2"/>
</dbReference>
<keyword evidence="4" id="KW-1185">Reference proteome</keyword>
<evidence type="ECO:0000256" key="1">
    <source>
        <dbReference type="ARBA" id="ARBA00022737"/>
    </source>
</evidence>
<feature type="region of interest" description="Disordered" evidence="3">
    <location>
        <begin position="1"/>
        <end position="20"/>
    </location>
</feature>
<feature type="repeat" description="PPR" evidence="2">
    <location>
        <begin position="421"/>
        <end position="455"/>
    </location>
</feature>
<name>A0A6I9QQP0_ELAGV</name>
<evidence type="ECO:0000256" key="3">
    <source>
        <dbReference type="SAM" id="MobiDB-lite"/>
    </source>
</evidence>
<dbReference type="PANTHER" id="PTHR47926:SF533">
    <property type="entry name" value="DYW DOMAIN-CONTAINING PROTEIN"/>
    <property type="match status" value="1"/>
</dbReference>
<feature type="repeat" description="PPR" evidence="2">
    <location>
        <begin position="122"/>
        <end position="156"/>
    </location>
</feature>
<dbReference type="InterPro" id="IPR002885">
    <property type="entry name" value="PPR_rpt"/>
</dbReference>
<dbReference type="SUPFAM" id="SSF48452">
    <property type="entry name" value="TPR-like"/>
    <property type="match status" value="1"/>
</dbReference>
<protein>
    <submittedName>
        <fullName evidence="5">Pentatricopeptide repeat-containing protein At3g47840</fullName>
    </submittedName>
</protein>
<dbReference type="AlphaFoldDB" id="A0A6I9QQP0"/>
<dbReference type="FunFam" id="1.25.40.10:FF:000073">
    <property type="entry name" value="Pentatricopeptide repeat-containing protein chloroplastic"/>
    <property type="match status" value="1"/>
</dbReference>
<feature type="repeat" description="PPR" evidence="2">
    <location>
        <begin position="320"/>
        <end position="354"/>
    </location>
</feature>
<feature type="repeat" description="PPR" evidence="2">
    <location>
        <begin position="522"/>
        <end position="556"/>
    </location>
</feature>
<dbReference type="InterPro" id="IPR046849">
    <property type="entry name" value="E2_motif"/>
</dbReference>
<dbReference type="Pfam" id="PF13041">
    <property type="entry name" value="PPR_2"/>
    <property type="match status" value="6"/>
</dbReference>
<dbReference type="FunFam" id="1.25.40.10:FF:000381">
    <property type="entry name" value="Pentatricopeptide repeat-containing protein"/>
    <property type="match status" value="2"/>
</dbReference>
<dbReference type="GO" id="GO:0009451">
    <property type="term" value="P:RNA modification"/>
    <property type="evidence" value="ECO:0007669"/>
    <property type="project" value="InterPro"/>
</dbReference>
<keyword evidence="1" id="KW-0677">Repeat</keyword>
<dbReference type="Pfam" id="PF20430">
    <property type="entry name" value="Eplus_motif"/>
    <property type="match status" value="1"/>
</dbReference>
<evidence type="ECO:0000313" key="5">
    <source>
        <dbReference type="RefSeq" id="XP_010911842.2"/>
    </source>
</evidence>
<dbReference type="InterPro" id="IPR046848">
    <property type="entry name" value="E_motif"/>
</dbReference>
<dbReference type="InterPro" id="IPR046960">
    <property type="entry name" value="PPR_At4g14850-like_plant"/>
</dbReference>
<dbReference type="FunFam" id="1.25.40.10:FF:000366">
    <property type="entry name" value="Pentatricopeptide (PPR) repeat-containing protein"/>
    <property type="match status" value="1"/>
</dbReference>
<dbReference type="InParanoid" id="A0A6I9QQP0"/>
<dbReference type="Pfam" id="PF20431">
    <property type="entry name" value="E_motif"/>
    <property type="match status" value="1"/>
</dbReference>
<dbReference type="NCBIfam" id="TIGR00756">
    <property type="entry name" value="PPR"/>
    <property type="match status" value="9"/>
</dbReference>
<accession>A0A6I9QQP0</accession>
<dbReference type="PROSITE" id="PS51375">
    <property type="entry name" value="PPR"/>
    <property type="match status" value="7"/>
</dbReference>
<proteinExistence type="predicted"/>
<feature type="repeat" description="PPR" evidence="2">
    <location>
        <begin position="223"/>
        <end position="257"/>
    </location>
</feature>
<sequence length="878" mass="97865">MAISSVLGHPSPCSPSNSPLAKAHQSTILANGRRGLEEAMISLENYSLKGKKLEDLQADYHSLISLCISHKSLRQGNRLRAHMARIGYKPGVFLDNQFINLYAKCEQVDMARELFDQMPERNVVSWNALISGYCLNGCFIDAFALFETMITVGPRPNHLTYMSALRALVGLRSLELAKQIHSQLLKTALFHRTEVGNALINTYSEFGRPEDAEAVYESMVERDEVSWNSLIAVHVQNRHAERAMAVFVDMLKEGQTPNEFTFGSLLGTTDVAIIEELHAQVTKRGLGSNVFTGTALLDAYARCGNPRAAWLVFDSITERNVIAWNSIIDACFGKNMVHEGLELFLQMSEQGTALDDYTISILLKATITHFSIFVGKQLHGLAIKGGLQTDTLIGNSLITMYAKLEGVAESWSVFKDISEPDLISWNSMIQSYVQNEKFEQALTLFAEMRLSEIEPDEFSFVGALAACGSLAWHRHGKEVHCELLKRGLVPDAFVGSALIDMYAKSMAVYDARKVFDAIRNKDLITWNTMVAGFAQSGYLDEVMKLLSLMREENLEPDGFTFASVLAACANATAIQQGRQVHTLILKSEINMDTAVANALITMYSRAGSIKEAEQVFSKLDDKNIVSWTAMIGGFVQGGYLKEALAMFDQMENTGVKPNSKTFVALLTACSYAGMSSEAGKYFKLMEARYKIRPGFDHYACMVDILGRAGRLNEAEDLIKQMPFEPDALVWRMLLSACRIHGDLDRGKRSMERILAIEPGDSAAYVLLSNLYAALGHWDGVVEVRQLMRKHGVKKEPGKSWIELHNTIHEFMAGDRLHPQADQIYLNLRGLFKQMKDEGYAPGMRVLAESLCRAVRKKSRSKLGRPSRLSKKPRERSPP</sequence>
<dbReference type="FunFam" id="1.25.40.10:FF:000031">
    <property type="entry name" value="Pentatricopeptide repeat-containing protein mitochondrial"/>
    <property type="match status" value="1"/>
</dbReference>
<reference evidence="5" key="1">
    <citation type="submission" date="2025-08" db="UniProtKB">
        <authorList>
            <consortium name="RefSeq"/>
        </authorList>
    </citation>
    <scope>IDENTIFICATION</scope>
</reference>
<evidence type="ECO:0000313" key="4">
    <source>
        <dbReference type="Proteomes" id="UP000504607"/>
    </source>
</evidence>
<dbReference type="InterPro" id="IPR011990">
    <property type="entry name" value="TPR-like_helical_dom_sf"/>
</dbReference>
<dbReference type="KEGG" id="egu:105037906"/>
<feature type="repeat" description="PPR" evidence="2">
    <location>
        <begin position="592"/>
        <end position="622"/>
    </location>
</feature>